<evidence type="ECO:0000313" key="3">
    <source>
        <dbReference type="Proteomes" id="UP000314294"/>
    </source>
</evidence>
<evidence type="ECO:0000313" key="2">
    <source>
        <dbReference type="EMBL" id="TNN43578.1"/>
    </source>
</evidence>
<sequence>MNQNYAEANGNDAKQQRRSSAPSGRLVSRQRAAGGYCGCAVSREDVSRVAPRTGSRARRGLEVGTSGHSDICSRTVKSRCLTLGNTQRDQSLRADASVVELFLPEPAGSDSAA</sequence>
<gene>
    <name evidence="2" type="ORF">EYF80_046241</name>
</gene>
<feature type="region of interest" description="Disordered" evidence="1">
    <location>
        <begin position="1"/>
        <end position="32"/>
    </location>
</feature>
<protein>
    <submittedName>
        <fullName evidence="2">Uncharacterized protein</fullName>
    </submittedName>
</protein>
<organism evidence="2 3">
    <name type="scientific">Liparis tanakae</name>
    <name type="common">Tanaka's snailfish</name>
    <dbReference type="NCBI Taxonomy" id="230148"/>
    <lineage>
        <taxon>Eukaryota</taxon>
        <taxon>Metazoa</taxon>
        <taxon>Chordata</taxon>
        <taxon>Craniata</taxon>
        <taxon>Vertebrata</taxon>
        <taxon>Euteleostomi</taxon>
        <taxon>Actinopterygii</taxon>
        <taxon>Neopterygii</taxon>
        <taxon>Teleostei</taxon>
        <taxon>Neoteleostei</taxon>
        <taxon>Acanthomorphata</taxon>
        <taxon>Eupercaria</taxon>
        <taxon>Perciformes</taxon>
        <taxon>Cottioidei</taxon>
        <taxon>Cottales</taxon>
        <taxon>Liparidae</taxon>
        <taxon>Liparis</taxon>
    </lineage>
</organism>
<evidence type="ECO:0000256" key="1">
    <source>
        <dbReference type="SAM" id="MobiDB-lite"/>
    </source>
</evidence>
<dbReference type="AlphaFoldDB" id="A0A4Z2FR05"/>
<keyword evidence="3" id="KW-1185">Reference proteome</keyword>
<feature type="region of interest" description="Disordered" evidence="1">
    <location>
        <begin position="49"/>
        <end position="69"/>
    </location>
</feature>
<proteinExistence type="predicted"/>
<comment type="caution">
    <text evidence="2">The sequence shown here is derived from an EMBL/GenBank/DDBJ whole genome shotgun (WGS) entry which is preliminary data.</text>
</comment>
<accession>A0A4Z2FR05</accession>
<name>A0A4Z2FR05_9TELE</name>
<dbReference type="EMBL" id="SRLO01000958">
    <property type="protein sequence ID" value="TNN43578.1"/>
    <property type="molecule type" value="Genomic_DNA"/>
</dbReference>
<dbReference type="Proteomes" id="UP000314294">
    <property type="component" value="Unassembled WGS sequence"/>
</dbReference>
<reference evidence="2 3" key="1">
    <citation type="submission" date="2019-03" db="EMBL/GenBank/DDBJ databases">
        <title>First draft genome of Liparis tanakae, snailfish: a comprehensive survey of snailfish specific genes.</title>
        <authorList>
            <person name="Kim W."/>
            <person name="Song I."/>
            <person name="Jeong J.-H."/>
            <person name="Kim D."/>
            <person name="Kim S."/>
            <person name="Ryu S."/>
            <person name="Song J.Y."/>
            <person name="Lee S.K."/>
        </authorList>
    </citation>
    <scope>NUCLEOTIDE SEQUENCE [LARGE SCALE GENOMIC DNA]</scope>
    <source>
        <tissue evidence="2">Muscle</tissue>
    </source>
</reference>